<name>A0A660LAK2_9ACTN</name>
<dbReference type="PANTHER" id="PTHR23131">
    <property type="entry name" value="ENDORIBONUCLEASE LACTB2"/>
    <property type="match status" value="1"/>
</dbReference>
<dbReference type="Gene3D" id="3.60.15.10">
    <property type="entry name" value="Ribonuclease Z/Hydroxyacylglutathione hydrolase-like"/>
    <property type="match status" value="1"/>
</dbReference>
<dbReference type="InterPro" id="IPR001279">
    <property type="entry name" value="Metallo-B-lactamas"/>
</dbReference>
<dbReference type="PANTHER" id="PTHR23131:SF4">
    <property type="entry name" value="METALLO-BETA-LACTAMASE SUPERFAMILY POTEIN"/>
    <property type="match status" value="1"/>
</dbReference>
<dbReference type="AlphaFoldDB" id="A0A660LAK2"/>
<evidence type="ECO:0000313" key="3">
    <source>
        <dbReference type="Proteomes" id="UP000278962"/>
    </source>
</evidence>
<dbReference type="Proteomes" id="UP000278962">
    <property type="component" value="Unassembled WGS sequence"/>
</dbReference>
<sequence>MLGVRKPTRPREVGRGERVLPGVWRLRLPLDLPGVPHVNAWALKAGSGIVLVDTGMHDRGTMAHLEQALDRTGHRVSDIQLIVVTHAHIDHCGQAPPLAKRAGCEVWMHPRWALHAHEDLDESIDIALLSGVPEGPLRQWADARRGMGTGQAGELYSDKDLVPGVTFETDAGVWQVVETPGHAPSHVCLHQPEQRVLLTGDHLLGRVSQYFDVGYTPDPVGEFLESLTVVEGLDARLALAGHARPFTDIQAHIDANRVEVESKLQATRAALADGPRSAYEVARVVYGETFNADMASWLITLTRAWLVHLARLGEILNDGGDPVEHWRLAS</sequence>
<dbReference type="SMART" id="SM00849">
    <property type="entry name" value="Lactamase_B"/>
    <property type="match status" value="1"/>
</dbReference>
<accession>A0A660LAK2</accession>
<evidence type="ECO:0000259" key="1">
    <source>
        <dbReference type="SMART" id="SM00849"/>
    </source>
</evidence>
<dbReference type="EMBL" id="RBIL01000001">
    <property type="protein sequence ID" value="RKQ92042.1"/>
    <property type="molecule type" value="Genomic_DNA"/>
</dbReference>
<keyword evidence="3" id="KW-1185">Reference proteome</keyword>
<reference evidence="2 3" key="1">
    <citation type="submission" date="2018-10" db="EMBL/GenBank/DDBJ databases">
        <title>Genomic Encyclopedia of Archaeal and Bacterial Type Strains, Phase II (KMG-II): from individual species to whole genera.</title>
        <authorList>
            <person name="Goeker M."/>
        </authorList>
    </citation>
    <scope>NUCLEOTIDE SEQUENCE [LARGE SCALE GENOMIC DNA]</scope>
    <source>
        <strain evidence="2 3">DSM 14954</strain>
    </source>
</reference>
<gene>
    <name evidence="2" type="ORF">C8N24_1881</name>
</gene>
<proteinExistence type="predicted"/>
<evidence type="ECO:0000313" key="2">
    <source>
        <dbReference type="EMBL" id="RKQ92042.1"/>
    </source>
</evidence>
<dbReference type="InterPro" id="IPR036866">
    <property type="entry name" value="RibonucZ/Hydroxyglut_hydro"/>
</dbReference>
<dbReference type="SUPFAM" id="SSF56281">
    <property type="entry name" value="Metallo-hydrolase/oxidoreductase"/>
    <property type="match status" value="1"/>
</dbReference>
<comment type="caution">
    <text evidence="2">The sequence shown here is derived from an EMBL/GenBank/DDBJ whole genome shotgun (WGS) entry which is preliminary data.</text>
</comment>
<dbReference type="Pfam" id="PF00753">
    <property type="entry name" value="Lactamase_B"/>
    <property type="match status" value="1"/>
</dbReference>
<organism evidence="2 3">
    <name type="scientific">Solirubrobacter pauli</name>
    <dbReference type="NCBI Taxonomy" id="166793"/>
    <lineage>
        <taxon>Bacteria</taxon>
        <taxon>Bacillati</taxon>
        <taxon>Actinomycetota</taxon>
        <taxon>Thermoleophilia</taxon>
        <taxon>Solirubrobacterales</taxon>
        <taxon>Solirubrobacteraceae</taxon>
        <taxon>Solirubrobacter</taxon>
    </lineage>
</organism>
<dbReference type="InterPro" id="IPR050662">
    <property type="entry name" value="Sec-metab_biosynth-thioest"/>
</dbReference>
<keyword evidence="2" id="KW-0378">Hydrolase</keyword>
<dbReference type="GO" id="GO:0016787">
    <property type="term" value="F:hydrolase activity"/>
    <property type="evidence" value="ECO:0007669"/>
    <property type="project" value="UniProtKB-KW"/>
</dbReference>
<protein>
    <submittedName>
        <fullName evidence="2">Glyoxylase-like metal-dependent hydrolase (Beta-lactamase superfamily II)</fullName>
    </submittedName>
</protein>
<feature type="domain" description="Metallo-beta-lactamase" evidence="1">
    <location>
        <begin position="37"/>
        <end position="242"/>
    </location>
</feature>